<dbReference type="GO" id="GO:0032259">
    <property type="term" value="P:methylation"/>
    <property type="evidence" value="ECO:0007669"/>
    <property type="project" value="UniProtKB-KW"/>
</dbReference>
<comment type="caution">
    <text evidence="5">The sequence shown here is derived from an EMBL/GenBank/DDBJ whole genome shotgun (WGS) entry which is preliminary data.</text>
</comment>
<evidence type="ECO:0008006" key="7">
    <source>
        <dbReference type="Google" id="ProtNLM"/>
    </source>
</evidence>
<feature type="compositionally biased region" description="Basic and acidic residues" evidence="4">
    <location>
        <begin position="421"/>
        <end position="433"/>
    </location>
</feature>
<dbReference type="InterPro" id="IPR029063">
    <property type="entry name" value="SAM-dependent_MTases_sf"/>
</dbReference>
<dbReference type="EMBL" id="SDRB02008480">
    <property type="protein sequence ID" value="THG09486.1"/>
    <property type="molecule type" value="Genomic_DNA"/>
</dbReference>
<evidence type="ECO:0000256" key="4">
    <source>
        <dbReference type="SAM" id="MobiDB-lite"/>
    </source>
</evidence>
<keyword evidence="6" id="KW-1185">Reference proteome</keyword>
<dbReference type="SUPFAM" id="SSF53335">
    <property type="entry name" value="S-adenosyl-L-methionine-dependent methyltransferases"/>
    <property type="match status" value="1"/>
</dbReference>
<evidence type="ECO:0000313" key="5">
    <source>
        <dbReference type="EMBL" id="THG09486.1"/>
    </source>
</evidence>
<gene>
    <name evidence="5" type="ORF">TEA_000131</name>
</gene>
<evidence type="ECO:0000256" key="3">
    <source>
        <dbReference type="ARBA" id="ARBA00022691"/>
    </source>
</evidence>
<dbReference type="InterPro" id="IPR002052">
    <property type="entry name" value="DNA_methylase_N6_adenine_CS"/>
</dbReference>
<protein>
    <recommendedName>
        <fullName evidence="7">Methyltransferase small domain-containing protein</fullName>
    </recommendedName>
</protein>
<dbReference type="InterPro" id="IPR052663">
    <property type="entry name" value="RF_glutamine_MTase_cyano"/>
</dbReference>
<dbReference type="PROSITE" id="PS00092">
    <property type="entry name" value="N6_MTASE"/>
    <property type="match status" value="1"/>
</dbReference>
<evidence type="ECO:0000256" key="2">
    <source>
        <dbReference type="ARBA" id="ARBA00022679"/>
    </source>
</evidence>
<keyword evidence="2" id="KW-0808">Transferase</keyword>
<dbReference type="GO" id="GO:0003676">
    <property type="term" value="F:nucleic acid binding"/>
    <property type="evidence" value="ECO:0007669"/>
    <property type="project" value="InterPro"/>
</dbReference>
<dbReference type="Pfam" id="PF06325">
    <property type="entry name" value="PrmA"/>
    <property type="match status" value="1"/>
</dbReference>
<dbReference type="PANTHER" id="PTHR47441">
    <property type="match status" value="1"/>
</dbReference>
<name>A0A4S4E2R0_CAMSN</name>
<dbReference type="GO" id="GO:0008276">
    <property type="term" value="F:protein methyltransferase activity"/>
    <property type="evidence" value="ECO:0007669"/>
    <property type="project" value="InterPro"/>
</dbReference>
<dbReference type="CDD" id="cd02440">
    <property type="entry name" value="AdoMet_MTases"/>
    <property type="match status" value="1"/>
</dbReference>
<keyword evidence="3" id="KW-0949">S-adenosyl-L-methionine</keyword>
<dbReference type="Gene3D" id="3.40.50.150">
    <property type="entry name" value="Vaccinia Virus protein VP39"/>
    <property type="match status" value="1"/>
</dbReference>
<reference evidence="5 6" key="1">
    <citation type="journal article" date="2018" name="Proc. Natl. Acad. Sci. U.S.A.">
        <title>Draft genome sequence of Camellia sinensis var. sinensis provides insights into the evolution of the tea genome and tea quality.</title>
        <authorList>
            <person name="Wei C."/>
            <person name="Yang H."/>
            <person name="Wang S."/>
            <person name="Zhao J."/>
            <person name="Liu C."/>
            <person name="Gao L."/>
            <person name="Xia E."/>
            <person name="Lu Y."/>
            <person name="Tai Y."/>
            <person name="She G."/>
            <person name="Sun J."/>
            <person name="Cao H."/>
            <person name="Tong W."/>
            <person name="Gao Q."/>
            <person name="Li Y."/>
            <person name="Deng W."/>
            <person name="Jiang X."/>
            <person name="Wang W."/>
            <person name="Chen Q."/>
            <person name="Zhang S."/>
            <person name="Li H."/>
            <person name="Wu J."/>
            <person name="Wang P."/>
            <person name="Li P."/>
            <person name="Shi C."/>
            <person name="Zheng F."/>
            <person name="Jian J."/>
            <person name="Huang B."/>
            <person name="Shan D."/>
            <person name="Shi M."/>
            <person name="Fang C."/>
            <person name="Yue Y."/>
            <person name="Li F."/>
            <person name="Li D."/>
            <person name="Wei S."/>
            <person name="Han B."/>
            <person name="Jiang C."/>
            <person name="Yin Y."/>
            <person name="Xia T."/>
            <person name="Zhang Z."/>
            <person name="Bennetzen J.L."/>
            <person name="Zhao S."/>
            <person name="Wan X."/>
        </authorList>
    </citation>
    <scope>NUCLEOTIDE SEQUENCE [LARGE SCALE GENOMIC DNA]</scope>
    <source>
        <strain evidence="6">cv. Shuchazao</strain>
        <tissue evidence="5">Leaf</tissue>
    </source>
</reference>
<organism evidence="5 6">
    <name type="scientific">Camellia sinensis var. sinensis</name>
    <name type="common">China tea</name>
    <dbReference type="NCBI Taxonomy" id="542762"/>
    <lineage>
        <taxon>Eukaryota</taxon>
        <taxon>Viridiplantae</taxon>
        <taxon>Streptophyta</taxon>
        <taxon>Embryophyta</taxon>
        <taxon>Tracheophyta</taxon>
        <taxon>Spermatophyta</taxon>
        <taxon>Magnoliopsida</taxon>
        <taxon>eudicotyledons</taxon>
        <taxon>Gunneridae</taxon>
        <taxon>Pentapetalae</taxon>
        <taxon>asterids</taxon>
        <taxon>Ericales</taxon>
        <taxon>Theaceae</taxon>
        <taxon>Camellia</taxon>
    </lineage>
</organism>
<dbReference type="STRING" id="542762.A0A4S4E2R0"/>
<sequence length="487" mass="54511">MRLGFSLPSLSKFSPIFSHYNPVQPISSSSSTSLKTQTPLFLRPPTHSTTLSHLQKWQNWAKTLASSVTSTDNGPDTTLLLRELNWLIEDALVNPKSILPQLGNEDMVVTLRAELKDLYVLWKQRIEERRPFQYVVGCEHWRDLVLSVEEGVLIPRPETELVVDLVSDVVEGNEELRDGLWADLGTGSGALAIGIGRVLRTCGRVVATDLSPVAVEVASYNVQRYNLQDKIEIKLGSWFEPLKDFEGELAGLVSNPPYIPSEHISGLQAEVAKHEPRLALDGGANGMDDLLHLCRGTASMLKPGGFFAFETNGEKQCKFLVDYMKNELKGGFCDVDIVSDFAAASIMKHSILPSSHWESCYRPFLAANGEFGHCHPHQQAIGITMTVASFTEAYLRLLMKQLTRILVLTSRGRSKRRKRERERERKRERERERGRRRLRSVADRRASASVASAMPLLAMPLLVASAIADRRLCHRRSPRPPPPPPAH</sequence>
<accession>A0A4S4E2R0</accession>
<dbReference type="NCBIfam" id="TIGR00536">
    <property type="entry name" value="hemK_fam"/>
    <property type="match status" value="1"/>
</dbReference>
<proteinExistence type="predicted"/>
<evidence type="ECO:0000313" key="6">
    <source>
        <dbReference type="Proteomes" id="UP000306102"/>
    </source>
</evidence>
<dbReference type="PANTHER" id="PTHR47441:SF3">
    <property type="entry name" value="RELEASE FACTOR GLUTAMINE METHYLTRANSFERASE"/>
    <property type="match status" value="1"/>
</dbReference>
<evidence type="ECO:0000256" key="1">
    <source>
        <dbReference type="ARBA" id="ARBA00022603"/>
    </source>
</evidence>
<dbReference type="InterPro" id="IPR004556">
    <property type="entry name" value="HemK-like"/>
</dbReference>
<keyword evidence="1" id="KW-0489">Methyltransferase</keyword>
<dbReference type="Proteomes" id="UP000306102">
    <property type="component" value="Unassembled WGS sequence"/>
</dbReference>
<feature type="region of interest" description="Disordered" evidence="4">
    <location>
        <begin position="411"/>
        <end position="444"/>
    </location>
</feature>
<dbReference type="AlphaFoldDB" id="A0A4S4E2R0"/>